<dbReference type="EMBL" id="KL197769">
    <property type="protein sequence ID" value="KDQ49978.1"/>
    <property type="molecule type" value="Genomic_DNA"/>
</dbReference>
<protein>
    <submittedName>
        <fullName evidence="1">Uncharacterized protein</fullName>
    </submittedName>
</protein>
<evidence type="ECO:0000313" key="2">
    <source>
        <dbReference type="Proteomes" id="UP000027265"/>
    </source>
</evidence>
<evidence type="ECO:0000313" key="1">
    <source>
        <dbReference type="EMBL" id="KDQ49978.1"/>
    </source>
</evidence>
<accession>A0A067P512</accession>
<organism evidence="1 2">
    <name type="scientific">Jaapia argillacea MUCL 33604</name>
    <dbReference type="NCBI Taxonomy" id="933084"/>
    <lineage>
        <taxon>Eukaryota</taxon>
        <taxon>Fungi</taxon>
        <taxon>Dikarya</taxon>
        <taxon>Basidiomycota</taxon>
        <taxon>Agaricomycotina</taxon>
        <taxon>Agaricomycetes</taxon>
        <taxon>Agaricomycetidae</taxon>
        <taxon>Jaapiales</taxon>
        <taxon>Jaapiaceae</taxon>
        <taxon>Jaapia</taxon>
    </lineage>
</organism>
<name>A0A067P512_9AGAM</name>
<sequence>MRLLSLVPLVRLVAAFTSFIITDGLYRRLAAPWPVWKACWKVFWVASLEVSRLKSRGSTLRSLGSIQPLSSLYLIKVILWDGIKCVVFAVIYNENEV</sequence>
<keyword evidence="2" id="KW-1185">Reference proteome</keyword>
<proteinExistence type="predicted"/>
<dbReference type="InParanoid" id="A0A067P512"/>
<dbReference type="HOGENOM" id="CLU_2347000_0_0_1"/>
<gene>
    <name evidence="1" type="ORF">JAAARDRAFT_611956</name>
</gene>
<dbReference type="AlphaFoldDB" id="A0A067P512"/>
<dbReference type="Proteomes" id="UP000027265">
    <property type="component" value="Unassembled WGS sequence"/>
</dbReference>
<reference evidence="2" key="1">
    <citation type="journal article" date="2014" name="Proc. Natl. Acad. Sci. U.S.A.">
        <title>Extensive sampling of basidiomycete genomes demonstrates inadequacy of the white-rot/brown-rot paradigm for wood decay fungi.</title>
        <authorList>
            <person name="Riley R."/>
            <person name="Salamov A.A."/>
            <person name="Brown D.W."/>
            <person name="Nagy L.G."/>
            <person name="Floudas D."/>
            <person name="Held B.W."/>
            <person name="Levasseur A."/>
            <person name="Lombard V."/>
            <person name="Morin E."/>
            <person name="Otillar R."/>
            <person name="Lindquist E.A."/>
            <person name="Sun H."/>
            <person name="LaButti K.M."/>
            <person name="Schmutz J."/>
            <person name="Jabbour D."/>
            <person name="Luo H."/>
            <person name="Baker S.E."/>
            <person name="Pisabarro A.G."/>
            <person name="Walton J.D."/>
            <person name="Blanchette R.A."/>
            <person name="Henrissat B."/>
            <person name="Martin F."/>
            <person name="Cullen D."/>
            <person name="Hibbett D.S."/>
            <person name="Grigoriev I.V."/>
        </authorList>
    </citation>
    <scope>NUCLEOTIDE SEQUENCE [LARGE SCALE GENOMIC DNA]</scope>
    <source>
        <strain evidence="2">MUCL 33604</strain>
    </source>
</reference>